<sequence>MWSHKQEREDIQRRAKAASTQALTPATAVGDGVTDSPTKGVTRLASRDESSTFGGDDPSAVPEGKRSER</sequence>
<name>A0A1F6WUY4_9BACT</name>
<accession>A0A1F6WUY4</accession>
<dbReference type="STRING" id="1801774.A3A05_03580"/>
<protein>
    <submittedName>
        <fullName evidence="2">Uncharacterized protein</fullName>
    </submittedName>
</protein>
<dbReference type="EMBL" id="MFUY01000025">
    <property type="protein sequence ID" value="OGI85678.1"/>
    <property type="molecule type" value="Genomic_DNA"/>
</dbReference>
<organism evidence="2 3">
    <name type="scientific">Candidatus Nomurabacteria bacterium RIFCSPLOWO2_01_FULL_41_12</name>
    <dbReference type="NCBI Taxonomy" id="1801774"/>
    <lineage>
        <taxon>Bacteria</taxon>
        <taxon>Candidatus Nomuraibacteriota</taxon>
    </lineage>
</organism>
<dbReference type="AlphaFoldDB" id="A0A1F6WUY4"/>
<reference evidence="2 3" key="1">
    <citation type="journal article" date="2016" name="Nat. Commun.">
        <title>Thousands of microbial genomes shed light on interconnected biogeochemical processes in an aquifer system.</title>
        <authorList>
            <person name="Anantharaman K."/>
            <person name="Brown C.T."/>
            <person name="Hug L.A."/>
            <person name="Sharon I."/>
            <person name="Castelle C.J."/>
            <person name="Probst A.J."/>
            <person name="Thomas B.C."/>
            <person name="Singh A."/>
            <person name="Wilkins M.J."/>
            <person name="Karaoz U."/>
            <person name="Brodie E.L."/>
            <person name="Williams K.H."/>
            <person name="Hubbard S.S."/>
            <person name="Banfield J.F."/>
        </authorList>
    </citation>
    <scope>NUCLEOTIDE SEQUENCE [LARGE SCALE GENOMIC DNA]</scope>
</reference>
<proteinExistence type="predicted"/>
<feature type="region of interest" description="Disordered" evidence="1">
    <location>
        <begin position="1"/>
        <end position="69"/>
    </location>
</feature>
<gene>
    <name evidence="2" type="ORF">A3A05_03580</name>
</gene>
<evidence type="ECO:0000256" key="1">
    <source>
        <dbReference type="SAM" id="MobiDB-lite"/>
    </source>
</evidence>
<comment type="caution">
    <text evidence="2">The sequence shown here is derived from an EMBL/GenBank/DDBJ whole genome shotgun (WGS) entry which is preliminary data.</text>
</comment>
<feature type="compositionally biased region" description="Basic and acidic residues" evidence="1">
    <location>
        <begin position="1"/>
        <end position="13"/>
    </location>
</feature>
<evidence type="ECO:0000313" key="3">
    <source>
        <dbReference type="Proteomes" id="UP000176187"/>
    </source>
</evidence>
<evidence type="ECO:0000313" key="2">
    <source>
        <dbReference type="EMBL" id="OGI85678.1"/>
    </source>
</evidence>
<dbReference type="Proteomes" id="UP000176187">
    <property type="component" value="Unassembled WGS sequence"/>
</dbReference>